<gene>
    <name evidence="10" type="ORF">Poli38472_007029</name>
</gene>
<dbReference type="PANTHER" id="PTHR12929:SF21">
    <property type="match status" value="1"/>
</dbReference>
<evidence type="ECO:0000256" key="5">
    <source>
        <dbReference type="ARBA" id="ARBA00022475"/>
    </source>
</evidence>
<feature type="transmembrane region" description="Helical" evidence="9">
    <location>
        <begin position="128"/>
        <end position="149"/>
    </location>
</feature>
<evidence type="ECO:0000313" key="10">
    <source>
        <dbReference type="EMBL" id="TMW58884.1"/>
    </source>
</evidence>
<dbReference type="EMBL" id="SPLM01000110">
    <property type="protein sequence ID" value="TMW58884.1"/>
    <property type="molecule type" value="Genomic_DNA"/>
</dbReference>
<evidence type="ECO:0000256" key="8">
    <source>
        <dbReference type="ARBA" id="ARBA00023136"/>
    </source>
</evidence>
<dbReference type="GO" id="GO:0032217">
    <property type="term" value="F:riboflavin transmembrane transporter activity"/>
    <property type="evidence" value="ECO:0007669"/>
    <property type="project" value="InterPro"/>
</dbReference>
<sequence>MVHRVGPEMTTAAPTLPRAVSAWNIGGASVGVAPPASPTRQKMLAGSPRHRVFRGFSRAIYGAFVCVGLASWVVMNATFVELGYFLLHFPEGLATSAYTVFAFQTANIYPIFYMWLRPSCSVVSVGSAVWICLVSTLLVCACFTCFWSQTADIDGKEHSLAMLLLSHIGGTISGATNIIFFRYIIAFPPVYASAFMTGELISGVLIGLLGLWQAPYKNPPQLSVSAFYAVAVATILTSIVAFGYLEFHPKSIEEREQMTVDRLHTSVEKYDGTDPTGYEEEAVCTLPDIPKDEPNTLRNEVFLVFWKELLAQAVLAALYYSVLPSLVPFLFARYSSDALAAEYLTFAITSLLIADPLIQLTTSCLRVDCLFVGFCVLLLTVSSAFLLVSTFIPNPPASADHNNGFLLPLILYVFAQSLHSLTQATLALMIKDRAFHPQDTRFACAASHWSSFCIQSGALVGAIAIFPTVLISFWQE</sequence>
<dbReference type="InterPro" id="IPR009357">
    <property type="entry name" value="Riboflavin_transptr"/>
</dbReference>
<evidence type="ECO:0000313" key="11">
    <source>
        <dbReference type="Proteomes" id="UP000794436"/>
    </source>
</evidence>
<keyword evidence="7 9" id="KW-1133">Transmembrane helix</keyword>
<proteinExistence type="inferred from homology"/>
<evidence type="ECO:0000256" key="9">
    <source>
        <dbReference type="SAM" id="Phobius"/>
    </source>
</evidence>
<evidence type="ECO:0000256" key="7">
    <source>
        <dbReference type="ARBA" id="ARBA00022989"/>
    </source>
</evidence>
<evidence type="ECO:0000256" key="6">
    <source>
        <dbReference type="ARBA" id="ARBA00022692"/>
    </source>
</evidence>
<comment type="subcellular location">
    <subcellularLocation>
        <location evidence="2">Cell membrane</location>
        <topology evidence="2">Multi-pass membrane protein</topology>
    </subcellularLocation>
</comment>
<evidence type="ECO:0000256" key="3">
    <source>
        <dbReference type="ARBA" id="ARBA00006366"/>
    </source>
</evidence>
<feature type="transmembrane region" description="Helical" evidence="9">
    <location>
        <begin position="190"/>
        <end position="214"/>
    </location>
</feature>
<evidence type="ECO:0000256" key="2">
    <source>
        <dbReference type="ARBA" id="ARBA00004651"/>
    </source>
</evidence>
<dbReference type="Pfam" id="PF06237">
    <property type="entry name" value="SLC52_ribofla_tr"/>
    <property type="match status" value="2"/>
</dbReference>
<feature type="transmembrane region" description="Helical" evidence="9">
    <location>
        <begin position="309"/>
        <end position="332"/>
    </location>
</feature>
<comment type="caution">
    <text evidence="10">The sequence shown here is derived from an EMBL/GenBank/DDBJ whole genome shotgun (WGS) entry which is preliminary data.</text>
</comment>
<feature type="transmembrane region" description="Helical" evidence="9">
    <location>
        <begin position="338"/>
        <end position="358"/>
    </location>
</feature>
<feature type="transmembrane region" description="Helical" evidence="9">
    <location>
        <begin position="161"/>
        <end position="183"/>
    </location>
</feature>
<dbReference type="AlphaFoldDB" id="A0A8K1C8Z7"/>
<keyword evidence="11" id="KW-1185">Reference proteome</keyword>
<keyword evidence="6 9" id="KW-0812">Transmembrane</keyword>
<name>A0A8K1C8Z7_PYTOL</name>
<organism evidence="10 11">
    <name type="scientific">Pythium oligandrum</name>
    <name type="common">Mycoparasitic fungus</name>
    <dbReference type="NCBI Taxonomy" id="41045"/>
    <lineage>
        <taxon>Eukaryota</taxon>
        <taxon>Sar</taxon>
        <taxon>Stramenopiles</taxon>
        <taxon>Oomycota</taxon>
        <taxon>Peronosporomycetes</taxon>
        <taxon>Pythiales</taxon>
        <taxon>Pythiaceae</taxon>
        <taxon>Pythium</taxon>
    </lineage>
</organism>
<dbReference type="OrthoDB" id="9995836at2759"/>
<keyword evidence="8 9" id="KW-0472">Membrane</keyword>
<protein>
    <submittedName>
        <fullName evidence="10">Uncharacterized protein</fullName>
    </submittedName>
</protein>
<feature type="transmembrane region" description="Helical" evidence="9">
    <location>
        <begin position="59"/>
        <end position="87"/>
    </location>
</feature>
<dbReference type="GO" id="GO:0005886">
    <property type="term" value="C:plasma membrane"/>
    <property type="evidence" value="ECO:0007669"/>
    <property type="project" value="UniProtKB-SubCell"/>
</dbReference>
<feature type="transmembrane region" description="Helical" evidence="9">
    <location>
        <begin position="370"/>
        <end position="393"/>
    </location>
</feature>
<dbReference type="PANTHER" id="PTHR12929">
    <property type="entry name" value="SOLUTE CARRIER FAMILY 52"/>
    <property type="match status" value="1"/>
</dbReference>
<keyword evidence="4" id="KW-0813">Transport</keyword>
<comment type="similarity">
    <text evidence="3">Belongs to the riboflavin transporter family.</text>
</comment>
<feature type="transmembrane region" description="Helical" evidence="9">
    <location>
        <begin position="93"/>
        <end position="116"/>
    </location>
</feature>
<feature type="transmembrane region" description="Helical" evidence="9">
    <location>
        <begin position="405"/>
        <end position="430"/>
    </location>
</feature>
<evidence type="ECO:0000256" key="1">
    <source>
        <dbReference type="ARBA" id="ARBA00000215"/>
    </source>
</evidence>
<accession>A0A8K1C8Z7</accession>
<reference evidence="10" key="1">
    <citation type="submission" date="2019-03" db="EMBL/GenBank/DDBJ databases">
        <title>Long read genome sequence of the mycoparasitic Pythium oligandrum ATCC 38472 isolated from sugarbeet rhizosphere.</title>
        <authorList>
            <person name="Gaulin E."/>
        </authorList>
    </citation>
    <scope>NUCLEOTIDE SEQUENCE</scope>
    <source>
        <strain evidence="10">ATCC 38472_TT</strain>
    </source>
</reference>
<feature type="transmembrane region" description="Helical" evidence="9">
    <location>
        <begin position="451"/>
        <end position="474"/>
    </location>
</feature>
<keyword evidence="5" id="KW-1003">Cell membrane</keyword>
<feature type="transmembrane region" description="Helical" evidence="9">
    <location>
        <begin position="226"/>
        <end position="245"/>
    </location>
</feature>
<comment type="catalytic activity">
    <reaction evidence="1">
        <text>riboflavin(in) = riboflavin(out)</text>
        <dbReference type="Rhea" id="RHEA:35015"/>
        <dbReference type="ChEBI" id="CHEBI:57986"/>
    </reaction>
</comment>
<dbReference type="Proteomes" id="UP000794436">
    <property type="component" value="Unassembled WGS sequence"/>
</dbReference>
<evidence type="ECO:0000256" key="4">
    <source>
        <dbReference type="ARBA" id="ARBA00022448"/>
    </source>
</evidence>